<name>A0ABV9CPZ6_9ACTN</name>
<dbReference type="Proteomes" id="UP001596004">
    <property type="component" value="Unassembled WGS sequence"/>
</dbReference>
<protein>
    <submittedName>
        <fullName evidence="2">CU044_5270 family protein</fullName>
    </submittedName>
</protein>
<organism evidence="2 3">
    <name type="scientific">Sphaerisporangium dianthi</name>
    <dbReference type="NCBI Taxonomy" id="1436120"/>
    <lineage>
        <taxon>Bacteria</taxon>
        <taxon>Bacillati</taxon>
        <taxon>Actinomycetota</taxon>
        <taxon>Actinomycetes</taxon>
        <taxon>Streptosporangiales</taxon>
        <taxon>Streptosporangiaceae</taxon>
        <taxon>Sphaerisporangium</taxon>
    </lineage>
</organism>
<proteinExistence type="predicted"/>
<feature type="region of interest" description="Disordered" evidence="1">
    <location>
        <begin position="164"/>
        <end position="188"/>
    </location>
</feature>
<evidence type="ECO:0000313" key="2">
    <source>
        <dbReference type="EMBL" id="MFC4534925.1"/>
    </source>
</evidence>
<keyword evidence="3" id="KW-1185">Reference proteome</keyword>
<evidence type="ECO:0000313" key="3">
    <source>
        <dbReference type="Proteomes" id="UP001596004"/>
    </source>
</evidence>
<accession>A0ABV9CPZ6</accession>
<comment type="caution">
    <text evidence="2">The sequence shown here is derived from an EMBL/GenBank/DDBJ whole genome shotgun (WGS) entry which is preliminary data.</text>
</comment>
<gene>
    <name evidence="2" type="ORF">ACFO60_29545</name>
</gene>
<dbReference type="EMBL" id="JBHSFP010000026">
    <property type="protein sequence ID" value="MFC4534925.1"/>
    <property type="molecule type" value="Genomic_DNA"/>
</dbReference>
<sequence>MNDDLDPVRDLRSQVRLSEEKDLHAARRRLMVAMASPAPSHRLASRTVLRVAAVGAFGLTITAGVTVVQNLGPESAGKGSAGAPAWLPAANAETLAKRATEAAKAEDVYPRADQWTYQKNVVYVSPKAVRKSAPPPVGLREPLGSRYTTEWWFRGDGKKVAHRTGGGMLTKGSLHGADRAPQPNDPAYLRSLPLESSALLDRLKKDNTASGGGSDANAMFSYVQFLLQQVAPPPRLRAALYTVISELDGVGMEDKVRDLEGRVGVGIYRDAQGIRREIIIDPDTYAFLGLRDYYPEGKRSSDGIRFKEGEVVVAFARLADGIVDHAGNLASGPVAEGSPAE</sequence>
<evidence type="ECO:0000256" key="1">
    <source>
        <dbReference type="SAM" id="MobiDB-lite"/>
    </source>
</evidence>
<reference evidence="3" key="1">
    <citation type="journal article" date="2019" name="Int. J. Syst. Evol. Microbiol.">
        <title>The Global Catalogue of Microorganisms (GCM) 10K type strain sequencing project: providing services to taxonomists for standard genome sequencing and annotation.</title>
        <authorList>
            <consortium name="The Broad Institute Genomics Platform"/>
            <consortium name="The Broad Institute Genome Sequencing Center for Infectious Disease"/>
            <person name="Wu L."/>
            <person name="Ma J."/>
        </authorList>
    </citation>
    <scope>NUCLEOTIDE SEQUENCE [LARGE SCALE GENOMIC DNA]</scope>
    <source>
        <strain evidence="3">CGMCC 4.7132</strain>
    </source>
</reference>
<dbReference type="NCBIfam" id="NF038083">
    <property type="entry name" value="CU044_5270_fam"/>
    <property type="match status" value="1"/>
</dbReference>
<dbReference type="InterPro" id="IPR047789">
    <property type="entry name" value="CU044_5270-like"/>
</dbReference>
<dbReference type="RefSeq" id="WP_380846520.1">
    <property type="nucleotide sequence ID" value="NZ_JBHSFP010000026.1"/>
</dbReference>